<protein>
    <submittedName>
        <fullName evidence="2">Uncharacterized protein</fullName>
    </submittedName>
</protein>
<dbReference type="AlphaFoldDB" id="A0A1I7XV94"/>
<dbReference type="Proteomes" id="UP000095283">
    <property type="component" value="Unplaced"/>
</dbReference>
<proteinExistence type="predicted"/>
<accession>A0A1I7XV94</accession>
<sequence>MLIRRENYFNYLLLVVVIHYTKEGS</sequence>
<evidence type="ECO:0000313" key="1">
    <source>
        <dbReference type="Proteomes" id="UP000095283"/>
    </source>
</evidence>
<name>A0A1I7XV94_HETBA</name>
<organism evidence="1 2">
    <name type="scientific">Heterorhabditis bacteriophora</name>
    <name type="common">Entomopathogenic nematode worm</name>
    <dbReference type="NCBI Taxonomy" id="37862"/>
    <lineage>
        <taxon>Eukaryota</taxon>
        <taxon>Metazoa</taxon>
        <taxon>Ecdysozoa</taxon>
        <taxon>Nematoda</taxon>
        <taxon>Chromadorea</taxon>
        <taxon>Rhabditida</taxon>
        <taxon>Rhabditina</taxon>
        <taxon>Rhabditomorpha</taxon>
        <taxon>Strongyloidea</taxon>
        <taxon>Heterorhabditidae</taxon>
        <taxon>Heterorhabditis</taxon>
    </lineage>
</organism>
<dbReference type="WBParaSite" id="Hba_21690">
    <property type="protein sequence ID" value="Hba_21690"/>
    <property type="gene ID" value="Hba_21690"/>
</dbReference>
<reference evidence="2" key="1">
    <citation type="submission" date="2016-11" db="UniProtKB">
        <authorList>
            <consortium name="WormBaseParasite"/>
        </authorList>
    </citation>
    <scope>IDENTIFICATION</scope>
</reference>
<keyword evidence="1" id="KW-1185">Reference proteome</keyword>
<evidence type="ECO:0000313" key="2">
    <source>
        <dbReference type="WBParaSite" id="Hba_21690"/>
    </source>
</evidence>